<proteinExistence type="predicted"/>
<reference evidence="2" key="1">
    <citation type="submission" date="2016-10" db="EMBL/GenBank/DDBJ databases">
        <authorList>
            <person name="Varghese N."/>
            <person name="Submissions S."/>
        </authorList>
    </citation>
    <scope>NUCLEOTIDE SEQUENCE [LARGE SCALE GENOMIC DNA]</scope>
    <source>
        <strain evidence="2">CGMCC 4.3525</strain>
    </source>
</reference>
<organism evidence="1 2">
    <name type="scientific">Lentzea xinjiangensis</name>
    <dbReference type="NCBI Taxonomy" id="402600"/>
    <lineage>
        <taxon>Bacteria</taxon>
        <taxon>Bacillati</taxon>
        <taxon>Actinomycetota</taxon>
        <taxon>Actinomycetes</taxon>
        <taxon>Pseudonocardiales</taxon>
        <taxon>Pseudonocardiaceae</taxon>
        <taxon>Lentzea</taxon>
    </lineage>
</organism>
<dbReference type="STRING" id="402600.SAMN05216188_102196"/>
<gene>
    <name evidence="1" type="ORF">SAMN05216188_102196</name>
</gene>
<name>A0A1H9DN69_9PSEU</name>
<dbReference type="Proteomes" id="UP000199352">
    <property type="component" value="Unassembled WGS sequence"/>
</dbReference>
<dbReference type="AlphaFoldDB" id="A0A1H9DN69"/>
<evidence type="ECO:0000313" key="2">
    <source>
        <dbReference type="Proteomes" id="UP000199352"/>
    </source>
</evidence>
<accession>A0A1H9DN69</accession>
<dbReference type="EMBL" id="FOFR01000002">
    <property type="protein sequence ID" value="SEQ14158.1"/>
    <property type="molecule type" value="Genomic_DNA"/>
</dbReference>
<protein>
    <submittedName>
        <fullName evidence="1">Uncharacterized protein</fullName>
    </submittedName>
</protein>
<evidence type="ECO:0000313" key="1">
    <source>
        <dbReference type="EMBL" id="SEQ14158.1"/>
    </source>
</evidence>
<sequence length="33" mass="3530">MSDLDSRVASLADLVPMGHMVGEKGNWEVRSAA</sequence>
<keyword evidence="2" id="KW-1185">Reference proteome</keyword>